<protein>
    <submittedName>
        <fullName evidence="2">Uncharacterized protein</fullName>
    </submittedName>
</protein>
<organism evidence="2 3">
    <name type="scientific">Ensete ventricosum</name>
    <name type="common">Abyssinian banana</name>
    <name type="synonym">Musa ensete</name>
    <dbReference type="NCBI Taxonomy" id="4639"/>
    <lineage>
        <taxon>Eukaryota</taxon>
        <taxon>Viridiplantae</taxon>
        <taxon>Streptophyta</taxon>
        <taxon>Embryophyta</taxon>
        <taxon>Tracheophyta</taxon>
        <taxon>Spermatophyta</taxon>
        <taxon>Magnoliopsida</taxon>
        <taxon>Liliopsida</taxon>
        <taxon>Zingiberales</taxon>
        <taxon>Musaceae</taxon>
        <taxon>Ensete</taxon>
    </lineage>
</organism>
<sequence length="92" mass="10357">MLSPSPRSGINPQGKKDRRKRRSSETPALDDLKALVHQHLYSRAHINNLPVRLSFLSLSSPVDLALESLISLQSFFIRLYPEIPSSLSVPHK</sequence>
<dbReference type="EMBL" id="AMZH03008576">
    <property type="protein sequence ID" value="RRT58640.1"/>
    <property type="molecule type" value="Genomic_DNA"/>
</dbReference>
<feature type="compositionally biased region" description="Polar residues" evidence="1">
    <location>
        <begin position="1"/>
        <end position="11"/>
    </location>
</feature>
<feature type="region of interest" description="Disordered" evidence="1">
    <location>
        <begin position="1"/>
        <end position="28"/>
    </location>
</feature>
<gene>
    <name evidence="2" type="ORF">B296_00032446</name>
</gene>
<evidence type="ECO:0000256" key="1">
    <source>
        <dbReference type="SAM" id="MobiDB-lite"/>
    </source>
</evidence>
<name>A0A426Z3U1_ENSVE</name>
<dbReference type="AlphaFoldDB" id="A0A426Z3U1"/>
<dbReference type="Proteomes" id="UP000287651">
    <property type="component" value="Unassembled WGS sequence"/>
</dbReference>
<reference evidence="2 3" key="1">
    <citation type="journal article" date="2014" name="Agronomy (Basel)">
        <title>A Draft Genome Sequence for Ensete ventricosum, the Drought-Tolerant Tree Against Hunger.</title>
        <authorList>
            <person name="Harrison J."/>
            <person name="Moore K.A."/>
            <person name="Paszkiewicz K."/>
            <person name="Jones T."/>
            <person name="Grant M."/>
            <person name="Ambacheew D."/>
            <person name="Muzemil S."/>
            <person name="Studholme D.J."/>
        </authorList>
    </citation>
    <scope>NUCLEOTIDE SEQUENCE [LARGE SCALE GENOMIC DNA]</scope>
</reference>
<accession>A0A426Z3U1</accession>
<evidence type="ECO:0000313" key="3">
    <source>
        <dbReference type="Proteomes" id="UP000287651"/>
    </source>
</evidence>
<proteinExistence type="predicted"/>
<evidence type="ECO:0000313" key="2">
    <source>
        <dbReference type="EMBL" id="RRT58640.1"/>
    </source>
</evidence>
<comment type="caution">
    <text evidence="2">The sequence shown here is derived from an EMBL/GenBank/DDBJ whole genome shotgun (WGS) entry which is preliminary data.</text>
</comment>